<organism evidence="9 10">
    <name type="scientific">Gonapodya prolifera (strain JEL478)</name>
    <name type="common">Monoblepharis prolifera</name>
    <dbReference type="NCBI Taxonomy" id="1344416"/>
    <lineage>
        <taxon>Eukaryota</taxon>
        <taxon>Fungi</taxon>
        <taxon>Fungi incertae sedis</taxon>
        <taxon>Chytridiomycota</taxon>
        <taxon>Chytridiomycota incertae sedis</taxon>
        <taxon>Monoblepharidomycetes</taxon>
        <taxon>Monoblepharidales</taxon>
        <taxon>Gonapodyaceae</taxon>
        <taxon>Gonapodya</taxon>
    </lineage>
</organism>
<dbReference type="OrthoDB" id="1560166at2759"/>
<evidence type="ECO:0000256" key="4">
    <source>
        <dbReference type="ARBA" id="ARBA00022833"/>
    </source>
</evidence>
<comment type="cofactor">
    <cofactor evidence="1 7">
        <name>Zn(2+)</name>
        <dbReference type="ChEBI" id="CHEBI:29105"/>
    </cofactor>
</comment>
<feature type="domain" description="Enoyl reductase (ER)" evidence="8">
    <location>
        <begin position="17"/>
        <end position="340"/>
    </location>
</feature>
<dbReference type="Pfam" id="PF00107">
    <property type="entry name" value="ADH_zinc_N"/>
    <property type="match status" value="1"/>
</dbReference>
<keyword evidence="6" id="KW-0520">NAD</keyword>
<dbReference type="Proteomes" id="UP000070544">
    <property type="component" value="Unassembled WGS sequence"/>
</dbReference>
<evidence type="ECO:0000256" key="1">
    <source>
        <dbReference type="ARBA" id="ARBA00001947"/>
    </source>
</evidence>
<dbReference type="Gene3D" id="3.40.50.720">
    <property type="entry name" value="NAD(P)-binding Rossmann-like Domain"/>
    <property type="match status" value="1"/>
</dbReference>
<dbReference type="PROSITE" id="PS00059">
    <property type="entry name" value="ADH_ZINC"/>
    <property type="match status" value="1"/>
</dbReference>
<dbReference type="SUPFAM" id="SSF50129">
    <property type="entry name" value="GroES-like"/>
    <property type="match status" value="1"/>
</dbReference>
<dbReference type="GO" id="GO:0005737">
    <property type="term" value="C:cytoplasm"/>
    <property type="evidence" value="ECO:0007669"/>
    <property type="project" value="TreeGrafter"/>
</dbReference>
<evidence type="ECO:0000313" key="10">
    <source>
        <dbReference type="Proteomes" id="UP000070544"/>
    </source>
</evidence>
<dbReference type="InterPro" id="IPR013149">
    <property type="entry name" value="ADH-like_C"/>
</dbReference>
<sequence length="343" mass="36148">MSALPKTFKAAVFTAQGAPAEIKQVELKPPGDRQVLIKVKASGVCHSDMFTRYNAYGVGFPRIPGHEVVGNIAALGTGVDSKFQLGALVGVGWTAGFCGQCDRCRRGYPASCPKIAIAGLHIDGGHAEYVTVSEEGVALLPEGIDPAKAAPLLCAGITVYNGLRNIKEAMPGDVCVIAGIGGLGHLAIQFANKSGFKTVVISSSSSKKDLAVRLGAHVFIDTSAHDSVEEIKKMGGAKVIIITAPDAKLASSLVTALGHMGTMLILAAINEPLQVNAVHLLGNAAQIRGWPSGSAVDWEDTVKFAQLSGVEAMVETFSLEDYEKAYDRMMKNQVRFRSVITFP</sequence>
<keyword evidence="10" id="KW-1185">Reference proteome</keyword>
<dbReference type="FunFam" id="3.40.50.720:FF:000039">
    <property type="entry name" value="Alcohol dehydrogenase AdhP"/>
    <property type="match status" value="1"/>
</dbReference>
<dbReference type="SMART" id="SM00829">
    <property type="entry name" value="PKS_ER"/>
    <property type="match status" value="1"/>
</dbReference>
<dbReference type="InterPro" id="IPR002328">
    <property type="entry name" value="ADH_Zn_CS"/>
</dbReference>
<gene>
    <name evidence="9" type="ORF">M427DRAFT_94190</name>
</gene>
<dbReference type="OMA" id="PKTYKAM"/>
<evidence type="ECO:0000259" key="8">
    <source>
        <dbReference type="SMART" id="SM00829"/>
    </source>
</evidence>
<accession>A0A139AWB7</accession>
<protein>
    <submittedName>
        <fullName evidence="9">GroES-like protein</fullName>
    </submittedName>
</protein>
<keyword evidence="5" id="KW-0560">Oxidoreductase</keyword>
<keyword evidence="3 7" id="KW-0479">Metal-binding</keyword>
<keyword evidence="4 7" id="KW-0862">Zinc</keyword>
<dbReference type="InterPro" id="IPR020843">
    <property type="entry name" value="ER"/>
</dbReference>
<dbReference type="InterPro" id="IPR013154">
    <property type="entry name" value="ADH-like_N"/>
</dbReference>
<dbReference type="InterPro" id="IPR036291">
    <property type="entry name" value="NAD(P)-bd_dom_sf"/>
</dbReference>
<comment type="similarity">
    <text evidence="2 7">Belongs to the zinc-containing alcohol dehydrogenase family.</text>
</comment>
<dbReference type="PANTHER" id="PTHR42940">
    <property type="entry name" value="ALCOHOL DEHYDROGENASE 1-RELATED"/>
    <property type="match status" value="1"/>
</dbReference>
<evidence type="ECO:0000256" key="5">
    <source>
        <dbReference type="ARBA" id="ARBA00023002"/>
    </source>
</evidence>
<dbReference type="InterPro" id="IPR011032">
    <property type="entry name" value="GroES-like_sf"/>
</dbReference>
<dbReference type="STRING" id="1344416.A0A139AWB7"/>
<evidence type="ECO:0000313" key="9">
    <source>
        <dbReference type="EMBL" id="KXS21032.1"/>
    </source>
</evidence>
<dbReference type="GO" id="GO:0004022">
    <property type="term" value="F:alcohol dehydrogenase (NAD+) activity"/>
    <property type="evidence" value="ECO:0007669"/>
    <property type="project" value="TreeGrafter"/>
</dbReference>
<dbReference type="Pfam" id="PF08240">
    <property type="entry name" value="ADH_N"/>
    <property type="match status" value="1"/>
</dbReference>
<dbReference type="SUPFAM" id="SSF51735">
    <property type="entry name" value="NAD(P)-binding Rossmann-fold domains"/>
    <property type="match status" value="1"/>
</dbReference>
<evidence type="ECO:0000256" key="2">
    <source>
        <dbReference type="ARBA" id="ARBA00008072"/>
    </source>
</evidence>
<evidence type="ECO:0000256" key="6">
    <source>
        <dbReference type="ARBA" id="ARBA00023027"/>
    </source>
</evidence>
<reference evidence="9 10" key="1">
    <citation type="journal article" date="2015" name="Genome Biol. Evol.">
        <title>Phylogenomic analyses indicate that early fungi evolved digesting cell walls of algal ancestors of land plants.</title>
        <authorList>
            <person name="Chang Y."/>
            <person name="Wang S."/>
            <person name="Sekimoto S."/>
            <person name="Aerts A.L."/>
            <person name="Choi C."/>
            <person name="Clum A."/>
            <person name="LaButti K.M."/>
            <person name="Lindquist E.A."/>
            <person name="Yee Ngan C."/>
            <person name="Ohm R.A."/>
            <person name="Salamov A.A."/>
            <person name="Grigoriev I.V."/>
            <person name="Spatafora J.W."/>
            <person name="Berbee M.L."/>
        </authorList>
    </citation>
    <scope>NUCLEOTIDE SEQUENCE [LARGE SCALE GENOMIC DNA]</scope>
    <source>
        <strain evidence="9 10">JEL478</strain>
    </source>
</reference>
<dbReference type="EMBL" id="KQ965734">
    <property type="protein sequence ID" value="KXS21032.1"/>
    <property type="molecule type" value="Genomic_DNA"/>
</dbReference>
<dbReference type="GO" id="GO:0008270">
    <property type="term" value="F:zinc ion binding"/>
    <property type="evidence" value="ECO:0007669"/>
    <property type="project" value="InterPro"/>
</dbReference>
<dbReference type="AlphaFoldDB" id="A0A139AWB7"/>
<evidence type="ECO:0000256" key="7">
    <source>
        <dbReference type="RuleBase" id="RU361277"/>
    </source>
</evidence>
<proteinExistence type="inferred from homology"/>
<name>A0A139AWB7_GONPJ</name>
<dbReference type="Gene3D" id="3.90.180.10">
    <property type="entry name" value="Medium-chain alcohol dehydrogenases, catalytic domain"/>
    <property type="match status" value="1"/>
</dbReference>
<evidence type="ECO:0000256" key="3">
    <source>
        <dbReference type="ARBA" id="ARBA00022723"/>
    </source>
</evidence>
<dbReference type="PANTHER" id="PTHR42940:SF7">
    <property type="entry name" value="ALCOHOL DEHYDROGENASE-LIKE N-TERMINAL DOMAIN-CONTAINING PROTEIN"/>
    <property type="match status" value="1"/>
</dbReference>